<evidence type="ECO:0000313" key="1">
    <source>
        <dbReference type="EMBL" id="KKL70703.1"/>
    </source>
</evidence>
<proteinExistence type="predicted"/>
<gene>
    <name evidence="1" type="ORF">LCGC14_2102300</name>
</gene>
<dbReference type="EMBL" id="LAZR01025821">
    <property type="protein sequence ID" value="KKL70703.1"/>
    <property type="molecule type" value="Genomic_DNA"/>
</dbReference>
<sequence length="49" mass="5213">MPFQFHKIPGFTGLSNRKDARDIGNGLSKAQNISLDVGGKIRTIGGLAD</sequence>
<feature type="non-terminal residue" evidence="1">
    <location>
        <position position="49"/>
    </location>
</feature>
<reference evidence="1" key="1">
    <citation type="journal article" date="2015" name="Nature">
        <title>Complex archaea that bridge the gap between prokaryotes and eukaryotes.</title>
        <authorList>
            <person name="Spang A."/>
            <person name="Saw J.H."/>
            <person name="Jorgensen S.L."/>
            <person name="Zaremba-Niedzwiedzka K."/>
            <person name="Martijn J."/>
            <person name="Lind A.E."/>
            <person name="van Eijk R."/>
            <person name="Schleper C."/>
            <person name="Guy L."/>
            <person name="Ettema T.J."/>
        </authorList>
    </citation>
    <scope>NUCLEOTIDE SEQUENCE</scope>
</reference>
<dbReference type="AlphaFoldDB" id="A0A0F9E9G1"/>
<comment type="caution">
    <text evidence="1">The sequence shown here is derived from an EMBL/GenBank/DDBJ whole genome shotgun (WGS) entry which is preliminary data.</text>
</comment>
<organism evidence="1">
    <name type="scientific">marine sediment metagenome</name>
    <dbReference type="NCBI Taxonomy" id="412755"/>
    <lineage>
        <taxon>unclassified sequences</taxon>
        <taxon>metagenomes</taxon>
        <taxon>ecological metagenomes</taxon>
    </lineage>
</organism>
<protein>
    <submittedName>
        <fullName evidence="1">Uncharacterized protein</fullName>
    </submittedName>
</protein>
<accession>A0A0F9E9G1</accession>
<name>A0A0F9E9G1_9ZZZZ</name>